<dbReference type="RefSeq" id="WP_073153403.1">
    <property type="nucleotide sequence ID" value="NZ_FQVL01000002.1"/>
</dbReference>
<sequence length="166" mass="19508">MLGFQTILNTGWDHDDIYVPSGFLRNAWNLCLPKGTLSILLSVMSYVLQGLSKEELLEQMRREEKELHLSPFTFHLKNDGADGEIIKRENEVRKLLERSGYEYPQNIESWLSLLVQVGILIEIRYKNRIFLDLVVEPYPVPEKILTFQDDELHFLLIHRESLKTHK</sequence>
<evidence type="ECO:0000313" key="2">
    <source>
        <dbReference type="Proteomes" id="UP000184476"/>
    </source>
</evidence>
<dbReference type="OrthoDB" id="2988822at2"/>
<gene>
    <name evidence="1" type="ORF">SAMN05444392_102177</name>
</gene>
<dbReference type="EMBL" id="FQVL01000002">
    <property type="protein sequence ID" value="SHE64143.1"/>
    <property type="molecule type" value="Genomic_DNA"/>
</dbReference>
<dbReference type="InterPro" id="IPR046105">
    <property type="entry name" value="DUF6042"/>
</dbReference>
<evidence type="ECO:0000313" key="1">
    <source>
        <dbReference type="EMBL" id="SHE64143.1"/>
    </source>
</evidence>
<proteinExistence type="predicted"/>
<protein>
    <submittedName>
        <fullName evidence="1">Uncharacterized protein</fullName>
    </submittedName>
</protein>
<dbReference type="Pfam" id="PF19508">
    <property type="entry name" value="DUF6042"/>
    <property type="match status" value="1"/>
</dbReference>
<reference evidence="1 2" key="1">
    <citation type="submission" date="2016-11" db="EMBL/GenBank/DDBJ databases">
        <authorList>
            <person name="Jaros S."/>
            <person name="Januszkiewicz K."/>
            <person name="Wedrychowicz H."/>
        </authorList>
    </citation>
    <scope>NUCLEOTIDE SEQUENCE [LARGE SCALE GENOMIC DNA]</scope>
    <source>
        <strain evidence="1 2">DSM 44666</strain>
    </source>
</reference>
<dbReference type="Proteomes" id="UP000184476">
    <property type="component" value="Unassembled WGS sequence"/>
</dbReference>
<accession>A0A1M4V5I5</accession>
<organism evidence="1 2">
    <name type="scientific">Seinonella peptonophila</name>
    <dbReference type="NCBI Taxonomy" id="112248"/>
    <lineage>
        <taxon>Bacteria</taxon>
        <taxon>Bacillati</taxon>
        <taxon>Bacillota</taxon>
        <taxon>Bacilli</taxon>
        <taxon>Bacillales</taxon>
        <taxon>Thermoactinomycetaceae</taxon>
        <taxon>Seinonella</taxon>
    </lineage>
</organism>
<dbReference type="STRING" id="112248.SAMN05444392_102177"/>
<keyword evidence="2" id="KW-1185">Reference proteome</keyword>
<dbReference type="AlphaFoldDB" id="A0A1M4V5I5"/>
<name>A0A1M4V5I5_9BACL</name>